<dbReference type="EMBL" id="PDLO01000004">
    <property type="protein sequence ID" value="PHK98436.1"/>
    <property type="molecule type" value="Genomic_DNA"/>
</dbReference>
<feature type="signal peptide" evidence="1">
    <location>
        <begin position="1"/>
        <end position="22"/>
    </location>
</feature>
<keyword evidence="3" id="KW-1185">Reference proteome</keyword>
<protein>
    <recommendedName>
        <fullName evidence="4">Transporter</fullName>
    </recommendedName>
</protein>
<evidence type="ECO:0000313" key="3">
    <source>
        <dbReference type="Proteomes" id="UP000226437"/>
    </source>
</evidence>
<sequence length="313" mass="34915">MIVMRRLLFFLWLGGCSTVVSGQDFGWWNTTHNWDGVSNWRRYLTLSPAYLGPNALPVPRVANARLEGSTRITLAGEGHFSSGDRTGNGFLEVDQPLFSERVALRVWYIPVEYYHMDATTRDARAARDYDGRGWAGGDVYVGTQIQLLRDARGWPDLLFTTNLKTASGTHLSAARHTNAPAYYFDLSAGKTFPLSRGGNHSVRPHAMVGFYVWQTFKDDYLQNDAFLYGLGADLTLGQIMVTPALGGYSGYLNNGDRPVVARLSLESHRGKMVEYLARLQQGLRDFPYTSVRLGIVLRPFAGPAETPPANREK</sequence>
<keyword evidence="1" id="KW-0732">Signal</keyword>
<dbReference type="Proteomes" id="UP000226437">
    <property type="component" value="Unassembled WGS sequence"/>
</dbReference>
<evidence type="ECO:0000256" key="1">
    <source>
        <dbReference type="SAM" id="SignalP"/>
    </source>
</evidence>
<reference evidence="2 3" key="1">
    <citation type="submission" date="2017-10" db="EMBL/GenBank/DDBJ databases">
        <title>The draft genome sequence of Lewinella marina KCTC 32374.</title>
        <authorList>
            <person name="Wang K."/>
        </authorList>
    </citation>
    <scope>NUCLEOTIDE SEQUENCE [LARGE SCALE GENOMIC DNA]</scope>
    <source>
        <strain evidence="2 3">MKG-38</strain>
    </source>
</reference>
<evidence type="ECO:0008006" key="4">
    <source>
        <dbReference type="Google" id="ProtNLM"/>
    </source>
</evidence>
<name>A0A2G0CEN7_9BACT</name>
<dbReference type="AlphaFoldDB" id="A0A2G0CEN7"/>
<evidence type="ECO:0000313" key="2">
    <source>
        <dbReference type="EMBL" id="PHK98436.1"/>
    </source>
</evidence>
<accession>A0A2G0CEN7</accession>
<proteinExistence type="predicted"/>
<comment type="caution">
    <text evidence="2">The sequence shown here is derived from an EMBL/GenBank/DDBJ whole genome shotgun (WGS) entry which is preliminary data.</text>
</comment>
<organism evidence="2 3">
    <name type="scientific">Neolewinella marina</name>
    <dbReference type="NCBI Taxonomy" id="438751"/>
    <lineage>
        <taxon>Bacteria</taxon>
        <taxon>Pseudomonadati</taxon>
        <taxon>Bacteroidota</taxon>
        <taxon>Saprospiria</taxon>
        <taxon>Saprospirales</taxon>
        <taxon>Lewinellaceae</taxon>
        <taxon>Neolewinella</taxon>
    </lineage>
</organism>
<feature type="chain" id="PRO_5013679357" description="Transporter" evidence="1">
    <location>
        <begin position="23"/>
        <end position="313"/>
    </location>
</feature>
<gene>
    <name evidence="2" type="ORF">CGL56_12145</name>
</gene>